<dbReference type="RefSeq" id="WP_012110699.1">
    <property type="nucleotide sequence ID" value="NC_009719.1"/>
</dbReference>
<dbReference type="Pfam" id="PF01557">
    <property type="entry name" value="FAA_hydrolase"/>
    <property type="match status" value="1"/>
</dbReference>
<organism evidence="3 4">
    <name type="scientific">Parvibaculum lavamentivorans (strain DS-1 / DSM 13023 / NCIMB 13966)</name>
    <dbReference type="NCBI Taxonomy" id="402881"/>
    <lineage>
        <taxon>Bacteria</taxon>
        <taxon>Pseudomonadati</taxon>
        <taxon>Pseudomonadota</taxon>
        <taxon>Alphaproteobacteria</taxon>
        <taxon>Hyphomicrobiales</taxon>
        <taxon>Parvibaculaceae</taxon>
        <taxon>Parvibaculum</taxon>
    </lineage>
</organism>
<sequence length="277" mass="30449">MSVLDGPREEWRRILHQGTPVWVKPEEGGKLRLGDGRTVDEAAATYLPPCDPTKIICIHLNYDSRRVEFKAPPLVTPTYFQKPLTTLNSHRGFLNRPADCRYLNYEGEIAAIVGKPMRNVAPDEVWDCLAGFAPANDVGAQDFRDTDAGSMLRVKGQDGFCPIGPGIVRGVDIRKESVRTYINGKMVQDGPVSEMTFPIDYIFADLSRHITFLPGDIVLTGTPANSRPMNIGDVVEVEVTGIGRISNTVQEVPAPAHDVGHQPTDTDAVRRVALGQF</sequence>
<keyword evidence="4" id="KW-1185">Reference proteome</keyword>
<dbReference type="AlphaFoldDB" id="A7HU23"/>
<name>A7HU23_PARL1</name>
<accession>A7HU23</accession>
<protein>
    <submittedName>
        <fullName evidence="3">5-carboxymethyl-2-hydroxymuconate Delta-isomerase</fullName>
        <ecNumber evidence="3">5.3.3.10</ecNumber>
    </submittedName>
</protein>
<dbReference type="STRING" id="402881.Plav_1788"/>
<keyword evidence="1" id="KW-0479">Metal-binding</keyword>
<reference evidence="3 4" key="1">
    <citation type="journal article" date="2011" name="Stand. Genomic Sci.">
        <title>Complete genome sequence of Parvibaculum lavamentivorans type strain (DS-1(T)).</title>
        <authorList>
            <person name="Schleheck D."/>
            <person name="Weiss M."/>
            <person name="Pitluck S."/>
            <person name="Bruce D."/>
            <person name="Land M.L."/>
            <person name="Han S."/>
            <person name="Saunders E."/>
            <person name="Tapia R."/>
            <person name="Detter C."/>
            <person name="Brettin T."/>
            <person name="Han J."/>
            <person name="Woyke T."/>
            <person name="Goodwin L."/>
            <person name="Pennacchio L."/>
            <person name="Nolan M."/>
            <person name="Cook A.M."/>
            <person name="Kjelleberg S."/>
            <person name="Thomas T."/>
        </authorList>
    </citation>
    <scope>NUCLEOTIDE SEQUENCE [LARGE SCALE GENOMIC DNA]</scope>
    <source>
        <strain evidence="4">DS-1 / DSM 13023 / NCIMB 13966</strain>
    </source>
</reference>
<evidence type="ECO:0000313" key="3">
    <source>
        <dbReference type="EMBL" id="ABS63406.1"/>
    </source>
</evidence>
<evidence type="ECO:0000256" key="1">
    <source>
        <dbReference type="ARBA" id="ARBA00022723"/>
    </source>
</evidence>
<keyword evidence="3" id="KW-0413">Isomerase</keyword>
<gene>
    <name evidence="3" type="ordered locus">Plav_1788</name>
</gene>
<dbReference type="HOGENOM" id="CLU_028458_4_2_5"/>
<proteinExistence type="predicted"/>
<dbReference type="SUPFAM" id="SSF56529">
    <property type="entry name" value="FAH"/>
    <property type="match status" value="1"/>
</dbReference>
<dbReference type="InterPro" id="IPR011234">
    <property type="entry name" value="Fumarylacetoacetase-like_C"/>
</dbReference>
<dbReference type="Gene3D" id="3.90.850.10">
    <property type="entry name" value="Fumarylacetoacetase-like, C-terminal domain"/>
    <property type="match status" value="1"/>
</dbReference>
<dbReference type="InterPro" id="IPR036663">
    <property type="entry name" value="Fumarylacetoacetase_C_sf"/>
</dbReference>
<evidence type="ECO:0000259" key="2">
    <source>
        <dbReference type="Pfam" id="PF01557"/>
    </source>
</evidence>
<evidence type="ECO:0000313" key="4">
    <source>
        <dbReference type="Proteomes" id="UP000006377"/>
    </source>
</evidence>
<dbReference type="PANTHER" id="PTHR11820">
    <property type="entry name" value="ACYLPYRUVASE"/>
    <property type="match status" value="1"/>
</dbReference>
<dbReference type="eggNOG" id="COG0179">
    <property type="taxonomic scope" value="Bacteria"/>
</dbReference>
<dbReference type="EMBL" id="CP000774">
    <property type="protein sequence ID" value="ABS63406.1"/>
    <property type="molecule type" value="Genomic_DNA"/>
</dbReference>
<dbReference type="Proteomes" id="UP000006377">
    <property type="component" value="Chromosome"/>
</dbReference>
<feature type="domain" description="Fumarylacetoacetase-like C-terminal" evidence="2">
    <location>
        <begin position="54"/>
        <end position="250"/>
    </location>
</feature>
<dbReference type="EC" id="5.3.3.10" evidence="3"/>
<dbReference type="GO" id="GO:0046872">
    <property type="term" value="F:metal ion binding"/>
    <property type="evidence" value="ECO:0007669"/>
    <property type="project" value="UniProtKB-KW"/>
</dbReference>
<dbReference type="GO" id="GO:0008704">
    <property type="term" value="F:5-carboxymethyl-2-hydroxymuconate delta-isomerase activity"/>
    <property type="evidence" value="ECO:0007669"/>
    <property type="project" value="UniProtKB-EC"/>
</dbReference>
<dbReference type="KEGG" id="pla:Plav_1788"/>